<dbReference type="EMBL" id="JAWIIJ010000006">
    <property type="protein sequence ID" value="MDV2079196.1"/>
    <property type="molecule type" value="Genomic_DNA"/>
</dbReference>
<dbReference type="RefSeq" id="WP_316973808.1">
    <property type="nucleotide sequence ID" value="NZ_JAWIIJ010000006.1"/>
</dbReference>
<name>A0ABU3VY65_9GAMM</name>
<reference evidence="8 9" key="1">
    <citation type="submission" date="2023-10" db="EMBL/GenBank/DDBJ databases">
        <title>Characteristics and mechanism of a salt-tolerant marine origin heterotrophic nitrifying- aerobic denitrifying bacteria Marinobacter xestospongiae HN1.</title>
        <authorList>
            <person name="Qi R."/>
        </authorList>
    </citation>
    <scope>NUCLEOTIDE SEQUENCE [LARGE SCALE GENOMIC DNA]</scope>
    <source>
        <strain evidence="8 9">HN1</strain>
    </source>
</reference>
<dbReference type="PANTHER" id="PTHR35530">
    <property type="entry name" value="TAUTOMERASE-RELATED"/>
    <property type="match status" value="1"/>
</dbReference>
<dbReference type="InterPro" id="IPR004370">
    <property type="entry name" value="4-OT-like_dom"/>
</dbReference>
<dbReference type="PANTHER" id="PTHR35530:SF1">
    <property type="entry name" value="2-HYDROXYMUCONATE TAUTOMERASE"/>
    <property type="match status" value="1"/>
</dbReference>
<evidence type="ECO:0000256" key="4">
    <source>
        <dbReference type="ARBA" id="ARBA00011643"/>
    </source>
</evidence>
<comment type="caution">
    <text evidence="8">The sequence shown here is derived from an EMBL/GenBank/DDBJ whole genome shotgun (WGS) entry which is preliminary data.</text>
</comment>
<keyword evidence="5 6" id="KW-0413">Isomerase</keyword>
<proteinExistence type="inferred from homology"/>
<dbReference type="EC" id="5.3.2.-" evidence="6"/>
<gene>
    <name evidence="8" type="ORF">RYS15_10880</name>
</gene>
<dbReference type="Gene3D" id="3.30.429.10">
    <property type="entry name" value="Macrophage Migration Inhibitory Factor"/>
    <property type="match status" value="1"/>
</dbReference>
<comment type="subunit">
    <text evidence="4">Homohexamer.</text>
</comment>
<evidence type="ECO:0000313" key="9">
    <source>
        <dbReference type="Proteomes" id="UP001269819"/>
    </source>
</evidence>
<dbReference type="Pfam" id="PF01361">
    <property type="entry name" value="Tautomerase"/>
    <property type="match status" value="1"/>
</dbReference>
<evidence type="ECO:0000256" key="2">
    <source>
        <dbReference type="ARBA" id="ARBA00003024"/>
    </source>
</evidence>
<dbReference type="NCBIfam" id="TIGR00013">
    <property type="entry name" value="taut"/>
    <property type="match status" value="1"/>
</dbReference>
<dbReference type="Proteomes" id="UP001269819">
    <property type="component" value="Unassembled WGS sequence"/>
</dbReference>
<keyword evidence="9" id="KW-1185">Reference proteome</keyword>
<comment type="similarity">
    <text evidence="3 6">Belongs to the 4-oxalocrotonate tautomerase family.</text>
</comment>
<feature type="domain" description="4-oxalocrotonate tautomerase-like" evidence="7">
    <location>
        <begin position="2"/>
        <end position="60"/>
    </location>
</feature>
<evidence type="ECO:0000313" key="8">
    <source>
        <dbReference type="EMBL" id="MDV2079196.1"/>
    </source>
</evidence>
<evidence type="ECO:0000256" key="6">
    <source>
        <dbReference type="RuleBase" id="RU362032"/>
    </source>
</evidence>
<accession>A0ABU3VY65</accession>
<dbReference type="SUPFAM" id="SSF55331">
    <property type="entry name" value="Tautomerase/MIF"/>
    <property type="match status" value="1"/>
</dbReference>
<dbReference type="InterPro" id="IPR018191">
    <property type="entry name" value="4-OT"/>
</dbReference>
<comment type="function">
    <text evidence="2">Catalyzes the ketonization of 2-hydroxymuconate stereoselectively to yield 2-oxo-3-hexenedioate.</text>
</comment>
<evidence type="ECO:0000256" key="5">
    <source>
        <dbReference type="ARBA" id="ARBA00023235"/>
    </source>
</evidence>
<evidence type="ECO:0000259" key="7">
    <source>
        <dbReference type="Pfam" id="PF01361"/>
    </source>
</evidence>
<protein>
    <recommendedName>
        <fullName evidence="6">Tautomerase</fullName>
        <ecNumber evidence="6">5.3.2.-</ecNumber>
    </recommendedName>
</protein>
<comment type="catalytic activity">
    <reaction evidence="1">
        <text>(2Z,4E)-2-hydroxyhexa-2,4-dienedioate = (3E)-2-oxohex-3-enedioate</text>
        <dbReference type="Rhea" id="RHEA:33431"/>
        <dbReference type="ChEBI" id="CHEBI:28080"/>
        <dbReference type="ChEBI" id="CHEBI:64908"/>
        <dbReference type="EC" id="5.3.2.6"/>
    </reaction>
</comment>
<organism evidence="8 9">
    <name type="scientific">Marinobacter xestospongiae</name>
    <dbReference type="NCBI Taxonomy" id="994319"/>
    <lineage>
        <taxon>Bacteria</taxon>
        <taxon>Pseudomonadati</taxon>
        <taxon>Pseudomonadota</taxon>
        <taxon>Gammaproteobacteria</taxon>
        <taxon>Pseudomonadales</taxon>
        <taxon>Marinobacteraceae</taxon>
        <taxon>Marinobacter</taxon>
    </lineage>
</organism>
<dbReference type="InterPro" id="IPR014347">
    <property type="entry name" value="Tautomerase/MIF_sf"/>
</dbReference>
<evidence type="ECO:0000256" key="1">
    <source>
        <dbReference type="ARBA" id="ARBA00001379"/>
    </source>
</evidence>
<sequence>MPFVHIRVTDTDVTSEQKAQLIAGTTQLLQDVLDKAPEKTFVVIDEVATDNWGVAGLPVSRRQPE</sequence>
<evidence type="ECO:0000256" key="3">
    <source>
        <dbReference type="ARBA" id="ARBA00006723"/>
    </source>
</evidence>